<dbReference type="EMBL" id="KI657655">
    <property type="protein sequence ID" value="ETN85858.1"/>
    <property type="molecule type" value="Genomic_DNA"/>
</dbReference>
<keyword evidence="1" id="KW-0812">Transmembrane</keyword>
<evidence type="ECO:0008006" key="4">
    <source>
        <dbReference type="Google" id="ProtNLM"/>
    </source>
</evidence>
<dbReference type="STRING" id="51031.W2TVN2"/>
<organism evidence="2 3">
    <name type="scientific">Necator americanus</name>
    <name type="common">Human hookworm</name>
    <dbReference type="NCBI Taxonomy" id="51031"/>
    <lineage>
        <taxon>Eukaryota</taxon>
        <taxon>Metazoa</taxon>
        <taxon>Ecdysozoa</taxon>
        <taxon>Nematoda</taxon>
        <taxon>Chromadorea</taxon>
        <taxon>Rhabditida</taxon>
        <taxon>Rhabditina</taxon>
        <taxon>Rhabditomorpha</taxon>
        <taxon>Strongyloidea</taxon>
        <taxon>Ancylostomatidae</taxon>
        <taxon>Bunostominae</taxon>
        <taxon>Necator</taxon>
    </lineage>
</organism>
<reference evidence="3" key="1">
    <citation type="journal article" date="2014" name="Nat. Genet.">
        <title>Genome of the human hookworm Necator americanus.</title>
        <authorList>
            <person name="Tang Y.T."/>
            <person name="Gao X."/>
            <person name="Rosa B.A."/>
            <person name="Abubucker S."/>
            <person name="Hallsworth-Pepin K."/>
            <person name="Martin J."/>
            <person name="Tyagi R."/>
            <person name="Heizer E."/>
            <person name="Zhang X."/>
            <person name="Bhonagiri-Palsikar V."/>
            <person name="Minx P."/>
            <person name="Warren W.C."/>
            <person name="Wang Q."/>
            <person name="Zhan B."/>
            <person name="Hotez P.J."/>
            <person name="Sternberg P.W."/>
            <person name="Dougall A."/>
            <person name="Gaze S.T."/>
            <person name="Mulvenna J."/>
            <person name="Sotillo J."/>
            <person name="Ranganathan S."/>
            <person name="Rabelo E.M."/>
            <person name="Wilson R.K."/>
            <person name="Felgner P.L."/>
            <person name="Bethony J."/>
            <person name="Hawdon J.M."/>
            <person name="Gasser R.B."/>
            <person name="Loukas A."/>
            <person name="Mitreva M."/>
        </authorList>
    </citation>
    <scope>NUCLEOTIDE SEQUENCE [LARGE SCALE GENOMIC DNA]</scope>
</reference>
<evidence type="ECO:0000256" key="1">
    <source>
        <dbReference type="SAM" id="Phobius"/>
    </source>
</evidence>
<dbReference type="KEGG" id="nai:NECAME_06172"/>
<gene>
    <name evidence="2" type="ORF">NECAME_06172</name>
</gene>
<accession>W2TVN2</accession>
<evidence type="ECO:0000313" key="3">
    <source>
        <dbReference type="Proteomes" id="UP000053676"/>
    </source>
</evidence>
<keyword evidence="3" id="KW-1185">Reference proteome</keyword>
<dbReference type="Proteomes" id="UP000053676">
    <property type="component" value="Unassembled WGS sequence"/>
</dbReference>
<name>W2TVN2_NECAM</name>
<evidence type="ECO:0000313" key="2">
    <source>
        <dbReference type="EMBL" id="ETN85858.1"/>
    </source>
</evidence>
<keyword evidence="1" id="KW-0472">Membrane</keyword>
<dbReference type="Gene3D" id="1.20.1740.10">
    <property type="entry name" value="Amino acid/polyamine transporter I"/>
    <property type="match status" value="1"/>
</dbReference>
<dbReference type="OrthoDB" id="3900342at2759"/>
<sequence>MIFSLSMDVSKLPQNVLVPEMFSVLNVPAAKYMLTVSAVCGLSGAALSSFLPGSRIINALSSDRLLPLPADMTRRPVMSVFIFSILVSFGLLIDRNVLLMLVFFTTPLKMIIAVLSSTELMSARSPSSKMRVQVAKTQGEPTGSKLNMNAHRDQLNNCRRNLHVML</sequence>
<feature type="transmembrane region" description="Helical" evidence="1">
    <location>
        <begin position="29"/>
        <end position="51"/>
    </location>
</feature>
<keyword evidence="1" id="KW-1133">Transmembrane helix</keyword>
<proteinExistence type="predicted"/>
<dbReference type="AlphaFoldDB" id="W2TVN2"/>
<protein>
    <recommendedName>
        <fullName evidence="4">Amino acid permease/ SLC12A domain-containing protein</fullName>
    </recommendedName>
</protein>
<feature type="transmembrane region" description="Helical" evidence="1">
    <location>
        <begin position="72"/>
        <end position="93"/>
    </location>
</feature>